<keyword evidence="1" id="KW-1185">Reference proteome</keyword>
<name>A0A7E4ZWS0_PANRE</name>
<evidence type="ECO:0000313" key="2">
    <source>
        <dbReference type="WBParaSite" id="Pan_g22310.t1"/>
    </source>
</evidence>
<evidence type="ECO:0000313" key="1">
    <source>
        <dbReference type="Proteomes" id="UP000492821"/>
    </source>
</evidence>
<proteinExistence type="predicted"/>
<reference evidence="1" key="1">
    <citation type="journal article" date="2013" name="Genetics">
        <title>The draft genome and transcriptome of Panagrellus redivivus are shaped by the harsh demands of a free-living lifestyle.</title>
        <authorList>
            <person name="Srinivasan J."/>
            <person name="Dillman A.R."/>
            <person name="Macchietto M.G."/>
            <person name="Heikkinen L."/>
            <person name="Lakso M."/>
            <person name="Fracchia K.M."/>
            <person name="Antoshechkin I."/>
            <person name="Mortazavi A."/>
            <person name="Wong G."/>
            <person name="Sternberg P.W."/>
        </authorList>
    </citation>
    <scope>NUCLEOTIDE SEQUENCE [LARGE SCALE GENOMIC DNA]</scope>
    <source>
        <strain evidence="1">MT8872</strain>
    </source>
</reference>
<organism evidence="1 2">
    <name type="scientific">Panagrellus redivivus</name>
    <name type="common">Microworm</name>
    <dbReference type="NCBI Taxonomy" id="6233"/>
    <lineage>
        <taxon>Eukaryota</taxon>
        <taxon>Metazoa</taxon>
        <taxon>Ecdysozoa</taxon>
        <taxon>Nematoda</taxon>
        <taxon>Chromadorea</taxon>
        <taxon>Rhabditida</taxon>
        <taxon>Tylenchina</taxon>
        <taxon>Panagrolaimomorpha</taxon>
        <taxon>Panagrolaimoidea</taxon>
        <taxon>Panagrolaimidae</taxon>
        <taxon>Panagrellus</taxon>
    </lineage>
</organism>
<protein>
    <submittedName>
        <fullName evidence="2">Transposase</fullName>
    </submittedName>
</protein>
<reference evidence="2" key="2">
    <citation type="submission" date="2020-10" db="UniProtKB">
        <authorList>
            <consortium name="WormBaseParasite"/>
        </authorList>
    </citation>
    <scope>IDENTIFICATION</scope>
</reference>
<dbReference type="Proteomes" id="UP000492821">
    <property type="component" value="Unassembled WGS sequence"/>
</dbReference>
<accession>A0A7E4ZWS0</accession>
<dbReference type="WBParaSite" id="Pan_g22310.t1">
    <property type="protein sequence ID" value="Pan_g22310.t1"/>
    <property type="gene ID" value="Pan_g22310"/>
</dbReference>
<dbReference type="AlphaFoldDB" id="A0A7E4ZWS0"/>
<sequence length="81" mass="9090">MVVEIIAIAIAQNTHRFGDARNFAGHCKMDGFTHLTRSKFKPPDLHCGGFSYWVQTSEDNVCLLTRLRNGALNAQKQINTN</sequence>